<feature type="chain" id="PRO_5040174494" evidence="1">
    <location>
        <begin position="26"/>
        <end position="356"/>
    </location>
</feature>
<gene>
    <name evidence="2" type="ORF">PCG10_001810</name>
</gene>
<dbReference type="EMBL" id="JAAOZQ010000129">
    <property type="protein sequence ID" value="KAF7516797.1"/>
    <property type="molecule type" value="Genomic_DNA"/>
</dbReference>
<dbReference type="AlphaFoldDB" id="A0A9P5GCC6"/>
<feature type="signal peptide" evidence="1">
    <location>
        <begin position="1"/>
        <end position="25"/>
    </location>
</feature>
<comment type="caution">
    <text evidence="2">The sequence shown here is derived from an EMBL/GenBank/DDBJ whole genome shotgun (WGS) entry which is preliminary data.</text>
</comment>
<organism evidence="2 3">
    <name type="scientific">Penicillium crustosum</name>
    <name type="common">Blue mold fungus</name>
    <dbReference type="NCBI Taxonomy" id="36656"/>
    <lineage>
        <taxon>Eukaryota</taxon>
        <taxon>Fungi</taxon>
        <taxon>Dikarya</taxon>
        <taxon>Ascomycota</taxon>
        <taxon>Pezizomycotina</taxon>
        <taxon>Eurotiomycetes</taxon>
        <taxon>Eurotiomycetidae</taxon>
        <taxon>Eurotiales</taxon>
        <taxon>Aspergillaceae</taxon>
        <taxon>Penicillium</taxon>
    </lineage>
</organism>
<protein>
    <submittedName>
        <fullName evidence="2">Uncharacterized protein</fullName>
    </submittedName>
</protein>
<sequence>MRTGDGGSVCLHVGLLFRVSSFVSSYETTGEQSSINPVVRILGADDARTCSSPGIAASLWYHLGVAVVLIPEIYAVPTPVTEGALCICVARTGDDEGVLSLCVGPSCMRRLLLGRGTTGKQSSIETVAVLLGAVDEQECSPPPRLEAILLGLAAETWTKVPASALQAEQGVIGQTRDIKPLSIPDERSDWPTLVIHELTDSSELGTEANPIVIGDDPAPLGSASNPIVIHVDEDCGYDEAEHLGSDADTEIMATPEFWEILIDESLPAPADERADVNSVSALSLTTRLASEDPEEPRILEQNCPRLGDKATKDRAPKVMEDHSVALYGQTSQADGQPNANFQILTASGLNRDDLND</sequence>
<name>A0A9P5GCC6_PENCR</name>
<evidence type="ECO:0000313" key="2">
    <source>
        <dbReference type="EMBL" id="KAF7516797.1"/>
    </source>
</evidence>
<dbReference type="Proteomes" id="UP000701341">
    <property type="component" value="Unassembled WGS sequence"/>
</dbReference>
<reference evidence="2" key="1">
    <citation type="submission" date="2020-02" db="EMBL/GenBank/DDBJ databases">
        <authorList>
            <person name="Lichtner F.J."/>
        </authorList>
    </citation>
    <scope>NUCLEOTIDE SEQUENCE</scope>
    <source>
        <strain evidence="2">G10</strain>
    </source>
</reference>
<keyword evidence="1" id="KW-0732">Signal</keyword>
<keyword evidence="3" id="KW-1185">Reference proteome</keyword>
<accession>A0A9P5GCC6</accession>
<proteinExistence type="predicted"/>
<evidence type="ECO:0000256" key="1">
    <source>
        <dbReference type="SAM" id="SignalP"/>
    </source>
</evidence>
<evidence type="ECO:0000313" key="3">
    <source>
        <dbReference type="Proteomes" id="UP000701341"/>
    </source>
</evidence>